<evidence type="ECO:0000256" key="6">
    <source>
        <dbReference type="RuleBase" id="RU363032"/>
    </source>
</evidence>
<dbReference type="InterPro" id="IPR000515">
    <property type="entry name" value="MetI-like"/>
</dbReference>
<dbReference type="InterPro" id="IPR035906">
    <property type="entry name" value="MetI-like_sf"/>
</dbReference>
<evidence type="ECO:0000313" key="9">
    <source>
        <dbReference type="EMBL" id="KAB1074938.1"/>
    </source>
</evidence>
<dbReference type="PANTHER" id="PTHR30177">
    <property type="entry name" value="GLYCINE BETAINE/L-PROLINE TRANSPORT SYSTEM PERMEASE PROTEIN PROW"/>
    <property type="match status" value="1"/>
</dbReference>
<feature type="compositionally biased region" description="Basic and acidic residues" evidence="7">
    <location>
        <begin position="110"/>
        <end position="132"/>
    </location>
</feature>
<comment type="subcellular location">
    <subcellularLocation>
        <location evidence="1 6">Cell membrane</location>
        <topology evidence="1 6">Multi-pass membrane protein</topology>
    </subcellularLocation>
</comment>
<reference evidence="9 10" key="1">
    <citation type="submission" date="2019-09" db="EMBL/GenBank/DDBJ databases">
        <title>YIM 132548 draft genome.</title>
        <authorList>
            <person name="Jiang L."/>
        </authorList>
    </citation>
    <scope>NUCLEOTIDE SEQUENCE [LARGE SCALE GENOMIC DNA]</scope>
    <source>
        <strain evidence="9 10">YIM 132548</strain>
    </source>
</reference>
<gene>
    <name evidence="9" type="ORF">F6X51_06485</name>
</gene>
<dbReference type="Pfam" id="PF00528">
    <property type="entry name" value="BPD_transp_1"/>
    <property type="match status" value="1"/>
</dbReference>
<keyword evidence="4 6" id="KW-1133">Transmembrane helix</keyword>
<dbReference type="PROSITE" id="PS50928">
    <property type="entry name" value="ABC_TM1"/>
    <property type="match status" value="1"/>
</dbReference>
<dbReference type="GO" id="GO:0055085">
    <property type="term" value="P:transmembrane transport"/>
    <property type="evidence" value="ECO:0007669"/>
    <property type="project" value="InterPro"/>
</dbReference>
<dbReference type="SUPFAM" id="SSF161098">
    <property type="entry name" value="MetI-like"/>
    <property type="match status" value="1"/>
</dbReference>
<feature type="transmembrane region" description="Helical" evidence="6">
    <location>
        <begin position="360"/>
        <end position="380"/>
    </location>
</feature>
<evidence type="ECO:0000256" key="7">
    <source>
        <dbReference type="SAM" id="MobiDB-lite"/>
    </source>
</evidence>
<dbReference type="GO" id="GO:0005886">
    <property type="term" value="C:plasma membrane"/>
    <property type="evidence" value="ECO:0007669"/>
    <property type="project" value="UniProtKB-SubCell"/>
</dbReference>
<dbReference type="InterPro" id="IPR051204">
    <property type="entry name" value="ABC_transp_perm/SBD"/>
</dbReference>
<dbReference type="EMBL" id="VZZJ01000004">
    <property type="protein sequence ID" value="KAB1074938.1"/>
    <property type="molecule type" value="Genomic_DNA"/>
</dbReference>
<sequence length="383" mass="39202">MAAAARPGPERPRPRSGADRHRRLPAAAALARRDARSAGARRGDPRCGDGARAPAAPDPGSGPVAPWRAGPDRRPAGGRGPEHRARDPRRPRGCGRARPDRVRGHGAVRPRPDPPRSDPGDRPVAGRRERPRTGRGCGTPVVRVSRLRPVLGPALAGIFLVIVSHPRVARTIVGWLGEAPRRALDPAYLSALALNHLLLAGSGLILVASAGVGLGVVATRERGARLRGGIDTVAAAAQAVPPVVVVALALPILGFGGPPTLLALACYGIMPVLRGTVGALEGVPREAREAATAMGMTRPQILSRVELPLAAPAIIETLRTALVLAVATAAVGALAGAATLGTPIVAGLQNQNLVPMLQGAAATAALAFLCDAAMLGLAALTRR</sequence>
<feature type="compositionally biased region" description="Basic and acidic residues" evidence="7">
    <location>
        <begin position="70"/>
        <end position="90"/>
    </location>
</feature>
<keyword evidence="10" id="KW-1185">Reference proteome</keyword>
<evidence type="ECO:0000256" key="5">
    <source>
        <dbReference type="ARBA" id="ARBA00023136"/>
    </source>
</evidence>
<comment type="similarity">
    <text evidence="6">Belongs to the binding-protein-dependent transport system permease family.</text>
</comment>
<name>A0A6N6MVM5_9HYPH</name>
<evidence type="ECO:0000259" key="8">
    <source>
        <dbReference type="PROSITE" id="PS50928"/>
    </source>
</evidence>
<dbReference type="Proteomes" id="UP000441523">
    <property type="component" value="Unassembled WGS sequence"/>
</dbReference>
<evidence type="ECO:0000313" key="10">
    <source>
        <dbReference type="Proteomes" id="UP000441523"/>
    </source>
</evidence>
<keyword evidence="5 6" id="KW-0472">Membrane</keyword>
<accession>A0A6N6MVM5</accession>
<evidence type="ECO:0000256" key="1">
    <source>
        <dbReference type="ARBA" id="ARBA00004651"/>
    </source>
</evidence>
<feature type="compositionally biased region" description="Basic and acidic residues" evidence="7">
    <location>
        <begin position="8"/>
        <end position="19"/>
    </location>
</feature>
<evidence type="ECO:0000256" key="4">
    <source>
        <dbReference type="ARBA" id="ARBA00022989"/>
    </source>
</evidence>
<feature type="domain" description="ABC transmembrane type-1" evidence="8">
    <location>
        <begin position="193"/>
        <end position="379"/>
    </location>
</feature>
<feature type="transmembrane region" description="Helical" evidence="6">
    <location>
        <begin position="188"/>
        <end position="218"/>
    </location>
</feature>
<feature type="compositionally biased region" description="Basic and acidic residues" evidence="7">
    <location>
        <begin position="31"/>
        <end position="49"/>
    </location>
</feature>
<dbReference type="AlphaFoldDB" id="A0A6N6MVM5"/>
<keyword evidence="2 6" id="KW-0813">Transport</keyword>
<dbReference type="Gene3D" id="1.10.3720.10">
    <property type="entry name" value="MetI-like"/>
    <property type="match status" value="1"/>
</dbReference>
<feature type="transmembrane region" description="Helical" evidence="6">
    <location>
        <begin position="321"/>
        <end position="340"/>
    </location>
</feature>
<organism evidence="9 10">
    <name type="scientific">Methylobacterium planeticum</name>
    <dbReference type="NCBI Taxonomy" id="2615211"/>
    <lineage>
        <taxon>Bacteria</taxon>
        <taxon>Pseudomonadati</taxon>
        <taxon>Pseudomonadota</taxon>
        <taxon>Alphaproteobacteria</taxon>
        <taxon>Hyphomicrobiales</taxon>
        <taxon>Methylobacteriaceae</taxon>
        <taxon>Methylobacterium</taxon>
    </lineage>
</organism>
<dbReference type="PANTHER" id="PTHR30177:SF32">
    <property type="entry name" value="GLYCINE BETAINE UPTAKE SYSTEM PERMEASE PROTEIN YEHW"/>
    <property type="match status" value="1"/>
</dbReference>
<feature type="compositionally biased region" description="Low complexity" evidence="7">
    <location>
        <begin position="50"/>
        <end position="69"/>
    </location>
</feature>
<comment type="caution">
    <text evidence="9">The sequence shown here is derived from an EMBL/GenBank/DDBJ whole genome shotgun (WGS) entry which is preliminary data.</text>
</comment>
<evidence type="ECO:0000256" key="2">
    <source>
        <dbReference type="ARBA" id="ARBA00022448"/>
    </source>
</evidence>
<evidence type="ECO:0000256" key="3">
    <source>
        <dbReference type="ARBA" id="ARBA00022692"/>
    </source>
</evidence>
<proteinExistence type="inferred from homology"/>
<feature type="region of interest" description="Disordered" evidence="7">
    <location>
        <begin position="1"/>
        <end position="140"/>
    </location>
</feature>
<keyword evidence="3 6" id="KW-0812">Transmembrane</keyword>
<protein>
    <submittedName>
        <fullName evidence="9">ABC transporter permease subunit</fullName>
    </submittedName>
</protein>
<dbReference type="CDD" id="cd06261">
    <property type="entry name" value="TM_PBP2"/>
    <property type="match status" value="1"/>
</dbReference>